<dbReference type="RefSeq" id="WP_205084876.1">
    <property type="nucleotide sequence ID" value="NZ_JAFEUF010000138.1"/>
</dbReference>
<accession>A0ABS2I249</accession>
<organism evidence="1 2">
    <name type="scientific">Streptomyces durocortorensis</name>
    <dbReference type="NCBI Taxonomy" id="2811104"/>
    <lineage>
        <taxon>Bacteria</taxon>
        <taxon>Bacillati</taxon>
        <taxon>Actinomycetota</taxon>
        <taxon>Actinomycetes</taxon>
        <taxon>Kitasatosporales</taxon>
        <taxon>Streptomycetaceae</taxon>
        <taxon>Streptomyces</taxon>
    </lineage>
</organism>
<dbReference type="EMBL" id="JAFEUF010000138">
    <property type="protein sequence ID" value="MBM7056698.1"/>
    <property type="molecule type" value="Genomic_DNA"/>
</dbReference>
<sequence length="54" mass="5830">MTVLPRRSSDDVVAVLVHEVEPQRRHDLVHPLGVLAVGGFTGFLLQGASRVEAP</sequence>
<protein>
    <submittedName>
        <fullName evidence="1">Uncharacterized protein</fullName>
    </submittedName>
</protein>
<proteinExistence type="predicted"/>
<reference evidence="1 2" key="1">
    <citation type="submission" date="2021-02" db="EMBL/GenBank/DDBJ databases">
        <title>Genome Streptomyces sp. RHZ10.</title>
        <authorList>
            <person name="Besaury L."/>
        </authorList>
    </citation>
    <scope>NUCLEOTIDE SEQUENCE [LARGE SCALE GENOMIC DNA]</scope>
    <source>
        <strain evidence="1 2">RHZ10</strain>
    </source>
</reference>
<gene>
    <name evidence="1" type="ORF">JS521_23185</name>
</gene>
<evidence type="ECO:0000313" key="2">
    <source>
        <dbReference type="Proteomes" id="UP000712045"/>
    </source>
</evidence>
<evidence type="ECO:0000313" key="1">
    <source>
        <dbReference type="EMBL" id="MBM7056698.1"/>
    </source>
</evidence>
<keyword evidence="2" id="KW-1185">Reference proteome</keyword>
<dbReference type="Proteomes" id="UP000712045">
    <property type="component" value="Unassembled WGS sequence"/>
</dbReference>
<name>A0ABS2I249_9ACTN</name>
<comment type="caution">
    <text evidence="1">The sequence shown here is derived from an EMBL/GenBank/DDBJ whole genome shotgun (WGS) entry which is preliminary data.</text>
</comment>